<dbReference type="HOGENOM" id="CLU_1518007_0_0_1"/>
<accession>S3DA98</accession>
<reference evidence="3 4" key="1">
    <citation type="journal article" date="2013" name="BMC Genomics">
        <title>Genomics-driven discovery of the pneumocandin biosynthetic gene cluster in the fungus Glarea lozoyensis.</title>
        <authorList>
            <person name="Chen L."/>
            <person name="Yue Q."/>
            <person name="Zhang X."/>
            <person name="Xiang M."/>
            <person name="Wang C."/>
            <person name="Li S."/>
            <person name="Che Y."/>
            <person name="Ortiz-Lopez F.J."/>
            <person name="Bills G.F."/>
            <person name="Liu X."/>
            <person name="An Z."/>
        </authorList>
    </citation>
    <scope>NUCLEOTIDE SEQUENCE [LARGE SCALE GENOMIC DNA]</scope>
    <source>
        <strain evidence="4">ATCC 20868 / MF5171</strain>
    </source>
</reference>
<dbReference type="AlphaFoldDB" id="S3DA98"/>
<keyword evidence="1" id="KW-0472">Membrane</keyword>
<feature type="chain" id="PRO_5004508171" evidence="2">
    <location>
        <begin position="25"/>
        <end position="177"/>
    </location>
</feature>
<keyword evidence="4" id="KW-1185">Reference proteome</keyword>
<evidence type="ECO:0000313" key="3">
    <source>
        <dbReference type="EMBL" id="EPE28891.1"/>
    </source>
</evidence>
<dbReference type="Proteomes" id="UP000016922">
    <property type="component" value="Unassembled WGS sequence"/>
</dbReference>
<keyword evidence="2" id="KW-0732">Signal</keyword>
<dbReference type="EMBL" id="KE145367">
    <property type="protein sequence ID" value="EPE28891.1"/>
    <property type="molecule type" value="Genomic_DNA"/>
</dbReference>
<dbReference type="GeneID" id="19459109"/>
<feature type="transmembrane region" description="Helical" evidence="1">
    <location>
        <begin position="157"/>
        <end position="176"/>
    </location>
</feature>
<keyword evidence="1" id="KW-0812">Transmembrane</keyword>
<feature type="signal peptide" evidence="2">
    <location>
        <begin position="1"/>
        <end position="24"/>
    </location>
</feature>
<protein>
    <submittedName>
        <fullName evidence="3">Uncharacterized protein</fullName>
    </submittedName>
</protein>
<evidence type="ECO:0000256" key="2">
    <source>
        <dbReference type="SAM" id="SignalP"/>
    </source>
</evidence>
<proteinExistence type="predicted"/>
<dbReference type="RefSeq" id="XP_008083000.1">
    <property type="nucleotide sequence ID" value="XM_008084809.1"/>
</dbReference>
<keyword evidence="1" id="KW-1133">Transmembrane helix</keyword>
<dbReference type="OrthoDB" id="3771317at2759"/>
<evidence type="ECO:0000313" key="4">
    <source>
        <dbReference type="Proteomes" id="UP000016922"/>
    </source>
</evidence>
<evidence type="ECO:0000256" key="1">
    <source>
        <dbReference type="SAM" id="Phobius"/>
    </source>
</evidence>
<name>S3DA98_GLAL2</name>
<organism evidence="3 4">
    <name type="scientific">Glarea lozoyensis (strain ATCC 20868 / MF5171)</name>
    <dbReference type="NCBI Taxonomy" id="1116229"/>
    <lineage>
        <taxon>Eukaryota</taxon>
        <taxon>Fungi</taxon>
        <taxon>Dikarya</taxon>
        <taxon>Ascomycota</taxon>
        <taxon>Pezizomycotina</taxon>
        <taxon>Leotiomycetes</taxon>
        <taxon>Helotiales</taxon>
        <taxon>Helotiaceae</taxon>
        <taxon>Glarea</taxon>
    </lineage>
</organism>
<sequence>MFSSRSPAIAVFALLFLFLSLVQSTNIQAGPAEREIEARVVYDSKSNTLTNKDIALEEKRATSTQDETVFGGIDQSIGQPCDEPEEDLKPRIKPRTASSTALYFQTTTPSSGPTATPSTGLSAQCVCTETGCTPESPPCCANGSCDLRAESDGGEGLRLRLTFCITIFAVVFSFLLC</sequence>
<dbReference type="KEGG" id="glz:GLAREA_00049"/>
<gene>
    <name evidence="3" type="ORF">GLAREA_00049</name>
</gene>